<feature type="domain" description="DUF7347" evidence="1">
    <location>
        <begin position="27"/>
        <end position="105"/>
    </location>
</feature>
<dbReference type="CDD" id="cd00090">
    <property type="entry name" value="HTH_ARSR"/>
    <property type="match status" value="1"/>
</dbReference>
<dbReference type="Proteomes" id="UP000184357">
    <property type="component" value="Unassembled WGS sequence"/>
</dbReference>
<feature type="domain" description="DUF7351" evidence="2">
    <location>
        <begin position="123"/>
        <end position="300"/>
    </location>
</feature>
<gene>
    <name evidence="3" type="ORF">SAMN05443636_1129</name>
</gene>
<evidence type="ECO:0000313" key="4">
    <source>
        <dbReference type="Proteomes" id="UP000184357"/>
    </source>
</evidence>
<dbReference type="Pfam" id="PF24042">
    <property type="entry name" value="DUF7351"/>
    <property type="match status" value="1"/>
</dbReference>
<keyword evidence="4" id="KW-1185">Reference proteome</keyword>
<evidence type="ECO:0000259" key="1">
    <source>
        <dbReference type="Pfam" id="PF24038"/>
    </source>
</evidence>
<dbReference type="STRING" id="43928.SAMN05443636_1129"/>
<proteinExistence type="predicted"/>
<name>A0A1M5MSY8_9EURY</name>
<dbReference type="AlphaFoldDB" id="A0A1M5MSY8"/>
<dbReference type="InterPro" id="IPR055775">
    <property type="entry name" value="DUF7351"/>
</dbReference>
<organism evidence="3 4">
    <name type="scientific">Halobaculum gomorrense</name>
    <dbReference type="NCBI Taxonomy" id="43928"/>
    <lineage>
        <taxon>Archaea</taxon>
        <taxon>Methanobacteriati</taxon>
        <taxon>Methanobacteriota</taxon>
        <taxon>Stenosarchaea group</taxon>
        <taxon>Halobacteria</taxon>
        <taxon>Halobacteriales</taxon>
        <taxon>Haloferacaceae</taxon>
        <taxon>Halobaculum</taxon>
    </lineage>
</organism>
<reference evidence="3 4" key="1">
    <citation type="submission" date="2016-11" db="EMBL/GenBank/DDBJ databases">
        <authorList>
            <person name="Jaros S."/>
            <person name="Januszkiewicz K."/>
            <person name="Wedrychowicz H."/>
        </authorList>
    </citation>
    <scope>NUCLEOTIDE SEQUENCE [LARGE SCALE GENOMIC DNA]</scope>
    <source>
        <strain evidence="3 4">DSM 9297</strain>
    </source>
</reference>
<dbReference type="Pfam" id="PF24038">
    <property type="entry name" value="DUF7347"/>
    <property type="match status" value="1"/>
</dbReference>
<sequence length="310" mass="34557">MFYLCDNSFIRQVVPRGVDPDEHPSRRTFELLANEIRLRIITALGDASGEDGYASLAFSDLREATGVEDSGKFTYHLKQLIGEFVEETEPGYSLTLSGIRAYQAVVGHQAEGDVVIEPFDIPGECPTCGGQRRAWYENGRGHVGCGDCGETEFRYPVDARHVDPEDVESLLDAMHAQCLRDYGSMIWGICPYCGGTAATELRFEADHWEETGMIDDDALVHGACESCSWFFYANLAAVLRLEEPVQAFFAARGVDIWSEYLWTDHIDWIVDAVDVDPVRVRGHFAHDGDHLSVVVDGDVRLIEARTIESV</sequence>
<dbReference type="EMBL" id="FQWV01000002">
    <property type="protein sequence ID" value="SHG80295.1"/>
    <property type="molecule type" value="Genomic_DNA"/>
</dbReference>
<evidence type="ECO:0000313" key="3">
    <source>
        <dbReference type="EMBL" id="SHG80295.1"/>
    </source>
</evidence>
<dbReference type="InterPro" id="IPR011991">
    <property type="entry name" value="ArsR-like_HTH"/>
</dbReference>
<evidence type="ECO:0000259" key="2">
    <source>
        <dbReference type="Pfam" id="PF24042"/>
    </source>
</evidence>
<evidence type="ECO:0008006" key="5">
    <source>
        <dbReference type="Google" id="ProtNLM"/>
    </source>
</evidence>
<accession>A0A1M5MSY8</accession>
<protein>
    <recommendedName>
        <fullName evidence="5">Helix-turn-helix domain-containing protein</fullName>
    </recommendedName>
</protein>
<dbReference type="InterPro" id="IPR055771">
    <property type="entry name" value="DUF7347"/>
</dbReference>
<dbReference type="InterPro" id="IPR036388">
    <property type="entry name" value="WH-like_DNA-bd_sf"/>
</dbReference>
<dbReference type="Gene3D" id="1.10.10.10">
    <property type="entry name" value="Winged helix-like DNA-binding domain superfamily/Winged helix DNA-binding domain"/>
    <property type="match status" value="1"/>
</dbReference>